<dbReference type="CDD" id="cd18609">
    <property type="entry name" value="GH32-like"/>
    <property type="match status" value="1"/>
</dbReference>
<dbReference type="PANTHER" id="PTHR43101:SF1">
    <property type="entry name" value="BETA-FRUCTOSIDASE"/>
    <property type="match status" value="1"/>
</dbReference>
<protein>
    <submittedName>
        <fullName evidence="5">Beta-fructofuranosidase</fullName>
        <ecNumber evidence="5">3.2.1.26</ecNumber>
    </submittedName>
</protein>
<organism evidence="5 6">
    <name type="scientific">Microbacterium natoriense</name>
    <dbReference type="NCBI Taxonomy" id="284570"/>
    <lineage>
        <taxon>Bacteria</taxon>
        <taxon>Bacillati</taxon>
        <taxon>Actinomycetota</taxon>
        <taxon>Actinomycetes</taxon>
        <taxon>Micrococcales</taxon>
        <taxon>Microbacteriaceae</taxon>
        <taxon>Microbacterium</taxon>
    </lineage>
</organism>
<reference evidence="5 6" key="1">
    <citation type="submission" date="2023-07" db="EMBL/GenBank/DDBJ databases">
        <title>Comparative genomics of wheat-associated soil bacteria to identify genetic determinants of phenazine resistance.</title>
        <authorList>
            <person name="Mouncey N."/>
        </authorList>
    </citation>
    <scope>NUCLEOTIDE SEQUENCE [LARGE SCALE GENOMIC DNA]</scope>
    <source>
        <strain evidence="5 6">W4I9-1</strain>
    </source>
</reference>
<keyword evidence="6" id="KW-1185">Reference proteome</keyword>
<dbReference type="EMBL" id="JAUSXV010000001">
    <property type="protein sequence ID" value="MDQ0646546.1"/>
    <property type="molecule type" value="Genomic_DNA"/>
</dbReference>
<evidence type="ECO:0000313" key="5">
    <source>
        <dbReference type="EMBL" id="MDQ0646546.1"/>
    </source>
</evidence>
<proteinExistence type="inferred from homology"/>
<keyword evidence="3 5" id="KW-0326">Glycosidase</keyword>
<dbReference type="AlphaFoldDB" id="A0AAW8EWF5"/>
<gene>
    <name evidence="5" type="ORF">QFZ53_000742</name>
</gene>
<dbReference type="PANTHER" id="PTHR43101">
    <property type="entry name" value="BETA-FRUCTOSIDASE"/>
    <property type="match status" value="1"/>
</dbReference>
<evidence type="ECO:0000256" key="3">
    <source>
        <dbReference type="ARBA" id="ARBA00023295"/>
    </source>
</evidence>
<dbReference type="InterPro" id="IPR023296">
    <property type="entry name" value="Glyco_hydro_beta-prop_sf"/>
</dbReference>
<comment type="caution">
    <text evidence="5">The sequence shown here is derived from an EMBL/GenBank/DDBJ whole genome shotgun (WGS) entry which is preliminary data.</text>
</comment>
<name>A0AAW8EWF5_9MICO</name>
<dbReference type="Gene3D" id="2.115.10.20">
    <property type="entry name" value="Glycosyl hydrolase domain, family 43"/>
    <property type="match status" value="1"/>
</dbReference>
<dbReference type="Proteomes" id="UP001244427">
    <property type="component" value="Unassembled WGS sequence"/>
</dbReference>
<evidence type="ECO:0000313" key="6">
    <source>
        <dbReference type="Proteomes" id="UP001244427"/>
    </source>
</evidence>
<dbReference type="GO" id="GO:0004564">
    <property type="term" value="F:beta-fructofuranosidase activity"/>
    <property type="evidence" value="ECO:0007669"/>
    <property type="project" value="UniProtKB-EC"/>
</dbReference>
<sequence length="365" mass="40162">MTVETRSSGLWETSSTAAELFGRPHGVAHERGAPPPCERAAMPFEIPDRWVWDCWIADDGDLFHLFYLNAPRALGDPALRHRNAVIGHATSTDLREWTSHGTVLEPGAPGEFDATATWTGCVVPQTAGWRMFYTGSVFLAPDAHTNVESIGAADSTDLHSWSKAPSPVLRADPRWYETLADGTWPEEAWRDPWVFFDWDLWHMLITSRAKRTEESADPRDLGVVGHATSRDLSSWTIGEPLSAPGAGFAHLEVLQALEFEGGHFVLFSCDRTHLAGDRMSDRAGGVWVAPRDPKTGWCAIEHARLLHDESLYAARAVRDREGRLSLIGFMNGSSTEEFGGRISDPIALVPDPDGWPSIANGTVAQ</sequence>
<feature type="domain" description="Glycosyl hydrolase family 32 N-terminal" evidence="4">
    <location>
        <begin position="61"/>
        <end position="336"/>
    </location>
</feature>
<comment type="similarity">
    <text evidence="1">Belongs to the glycosyl hydrolase 32 family.</text>
</comment>
<dbReference type="EC" id="3.2.1.26" evidence="5"/>
<evidence type="ECO:0000256" key="2">
    <source>
        <dbReference type="ARBA" id="ARBA00022801"/>
    </source>
</evidence>
<dbReference type="InterPro" id="IPR051214">
    <property type="entry name" value="GH32_Enzymes"/>
</dbReference>
<keyword evidence="2 5" id="KW-0378">Hydrolase</keyword>
<dbReference type="InterPro" id="IPR013148">
    <property type="entry name" value="Glyco_hydro_32_N"/>
</dbReference>
<accession>A0AAW8EWF5</accession>
<evidence type="ECO:0000256" key="1">
    <source>
        <dbReference type="ARBA" id="ARBA00009902"/>
    </source>
</evidence>
<dbReference type="Pfam" id="PF00251">
    <property type="entry name" value="Glyco_hydro_32N"/>
    <property type="match status" value="1"/>
</dbReference>
<evidence type="ECO:0000259" key="4">
    <source>
        <dbReference type="Pfam" id="PF00251"/>
    </source>
</evidence>
<dbReference type="SUPFAM" id="SSF75005">
    <property type="entry name" value="Arabinanase/levansucrase/invertase"/>
    <property type="match status" value="1"/>
</dbReference>